<evidence type="ECO:0000256" key="9">
    <source>
        <dbReference type="SAM" id="MobiDB-lite"/>
    </source>
</evidence>
<dbReference type="PANTHER" id="PTHR46765:SF1">
    <property type="entry name" value="P-LOOP CONTAINING NUCLEOSIDE TRIPHOSPHATE HYDROLASES SUPERFAMILY PROTEIN"/>
    <property type="match status" value="1"/>
</dbReference>
<dbReference type="CDD" id="cd00009">
    <property type="entry name" value="AAA"/>
    <property type="match status" value="1"/>
</dbReference>
<protein>
    <recommendedName>
        <fullName evidence="10">AAA+ ATPase domain-containing protein</fullName>
    </recommendedName>
</protein>
<dbReference type="InterPro" id="IPR003959">
    <property type="entry name" value="ATPase_AAA_core"/>
</dbReference>
<feature type="compositionally biased region" description="Polar residues" evidence="9">
    <location>
        <begin position="41"/>
        <end position="56"/>
    </location>
</feature>
<organism evidence="11 12">
    <name type="scientific">Aphanomyces euteiches</name>
    <dbReference type="NCBI Taxonomy" id="100861"/>
    <lineage>
        <taxon>Eukaryota</taxon>
        <taxon>Sar</taxon>
        <taxon>Stramenopiles</taxon>
        <taxon>Oomycota</taxon>
        <taxon>Saprolegniomycetes</taxon>
        <taxon>Saprolegniales</taxon>
        <taxon>Verrucalvaceae</taxon>
        <taxon>Aphanomyces</taxon>
    </lineage>
</organism>
<dbReference type="GO" id="GO:0005634">
    <property type="term" value="C:nucleus"/>
    <property type="evidence" value="ECO:0007669"/>
    <property type="project" value="UniProtKB-SubCell"/>
</dbReference>
<gene>
    <name evidence="11" type="ORF">Ae201684_005185</name>
</gene>
<dbReference type="GO" id="GO:0016887">
    <property type="term" value="F:ATP hydrolysis activity"/>
    <property type="evidence" value="ECO:0007669"/>
    <property type="project" value="InterPro"/>
</dbReference>
<dbReference type="InterPro" id="IPR053016">
    <property type="entry name" value="CTF18-RFC_complex"/>
</dbReference>
<accession>A0A6G0XG15</accession>
<evidence type="ECO:0000256" key="6">
    <source>
        <dbReference type="ARBA" id="ARBA00023242"/>
    </source>
</evidence>
<keyword evidence="5" id="KW-0238">DNA-binding</keyword>
<keyword evidence="2" id="KW-0235">DNA replication</keyword>
<dbReference type="PANTHER" id="PTHR46765">
    <property type="entry name" value="P-LOOP CONTAINING NUCLEOSIDE TRIPHOSPHATE HYDROLASES SUPERFAMILY PROTEIN"/>
    <property type="match status" value="1"/>
</dbReference>
<dbReference type="Pfam" id="PF00004">
    <property type="entry name" value="AAA"/>
    <property type="match status" value="1"/>
</dbReference>
<evidence type="ECO:0000256" key="3">
    <source>
        <dbReference type="ARBA" id="ARBA00022741"/>
    </source>
</evidence>
<dbReference type="InterPro" id="IPR003593">
    <property type="entry name" value="AAA+_ATPase"/>
</dbReference>
<evidence type="ECO:0000256" key="8">
    <source>
        <dbReference type="ARBA" id="ARBA00043975"/>
    </source>
</evidence>
<dbReference type="Gene3D" id="1.10.8.60">
    <property type="match status" value="1"/>
</dbReference>
<evidence type="ECO:0000256" key="7">
    <source>
        <dbReference type="ARBA" id="ARBA00023306"/>
    </source>
</evidence>
<keyword evidence="12" id="KW-1185">Reference proteome</keyword>
<dbReference type="SMART" id="SM00382">
    <property type="entry name" value="AAA"/>
    <property type="match status" value="1"/>
</dbReference>
<dbReference type="GO" id="GO:0006260">
    <property type="term" value="P:DNA replication"/>
    <property type="evidence" value="ECO:0007669"/>
    <property type="project" value="UniProtKB-KW"/>
</dbReference>
<dbReference type="Gene3D" id="3.40.50.300">
    <property type="entry name" value="P-loop containing nucleotide triphosphate hydrolases"/>
    <property type="match status" value="1"/>
</dbReference>
<comment type="caution">
    <text evidence="11">The sequence shown here is derived from an EMBL/GenBank/DDBJ whole genome shotgun (WGS) entry which is preliminary data.</text>
</comment>
<evidence type="ECO:0000256" key="5">
    <source>
        <dbReference type="ARBA" id="ARBA00023125"/>
    </source>
</evidence>
<keyword evidence="3" id="KW-0547">Nucleotide-binding</keyword>
<feature type="domain" description="AAA+ ATPase" evidence="10">
    <location>
        <begin position="227"/>
        <end position="371"/>
    </location>
</feature>
<evidence type="ECO:0000259" key="10">
    <source>
        <dbReference type="SMART" id="SM00382"/>
    </source>
</evidence>
<reference evidence="11 12" key="1">
    <citation type="submission" date="2019-07" db="EMBL/GenBank/DDBJ databases">
        <title>Genomics analysis of Aphanomyces spp. identifies a new class of oomycete effector associated with host adaptation.</title>
        <authorList>
            <person name="Gaulin E."/>
        </authorList>
    </citation>
    <scope>NUCLEOTIDE SEQUENCE [LARGE SCALE GENOMIC DNA]</scope>
    <source>
        <strain evidence="11 12">ATCC 201684</strain>
    </source>
</reference>
<evidence type="ECO:0000313" key="11">
    <source>
        <dbReference type="EMBL" id="KAF0738996.1"/>
    </source>
</evidence>
<dbReference type="InterPro" id="IPR027417">
    <property type="entry name" value="P-loop_NTPase"/>
</dbReference>
<name>A0A6G0XG15_9STRA</name>
<keyword evidence="7" id="KW-0131">Cell cycle</keyword>
<dbReference type="VEuPathDB" id="FungiDB:AeMF1_000498"/>
<feature type="region of interest" description="Disordered" evidence="9">
    <location>
        <begin position="31"/>
        <end position="72"/>
    </location>
</feature>
<dbReference type="EMBL" id="VJMJ01000067">
    <property type="protein sequence ID" value="KAF0738996.1"/>
    <property type="molecule type" value="Genomic_DNA"/>
</dbReference>
<comment type="similarity">
    <text evidence="8">Belongs to the activator 1 small subunits family. CTF18 subfamily.</text>
</comment>
<comment type="subcellular location">
    <subcellularLocation>
        <location evidence="1">Nucleus</location>
    </subcellularLocation>
</comment>
<proteinExistence type="inferred from homology"/>
<dbReference type="SUPFAM" id="SSF52540">
    <property type="entry name" value="P-loop containing nucleoside triphosphate hydrolases"/>
    <property type="match status" value="1"/>
</dbReference>
<keyword evidence="4" id="KW-0067">ATP-binding</keyword>
<evidence type="ECO:0000256" key="1">
    <source>
        <dbReference type="ARBA" id="ARBA00004123"/>
    </source>
</evidence>
<evidence type="ECO:0000256" key="2">
    <source>
        <dbReference type="ARBA" id="ARBA00022705"/>
    </source>
</evidence>
<sequence length="745" mass="83926">MEDENIDEWELMYGNDMEAANELVVTQQEIASMPAPAVSHPSPQSSDPLQVQNSEINDYDMDTSEPPPNQQEEEEYILRRPSLVNPTIACVLASGERVFIKKKDEEPRFMRSKATNQNVQWKLASSVKTLLEEIHNRAVEAVVEEDRQKEEAEYVADVVNPVTENNLWLDKYRPRHFVDLLSDERTNREVLLWLKSWDATVFPQKVKTNTPKSKLPEQNKAGDMRPEQKIILICGPPGAGKTTLAGIAARHAGYNPIEINASDDRTAGVLKEKIISAMEMQSIFGDQRPNCIILDEIDGALSGQEGKGAISALQALVTAPYAPRSKKGKKAANAGGHPLIRPIICICNDQFAPVLRPLRKLAKIFIMHTPEPRQLMQRLKYICKQEKVQASNSLLSTLCLRADNDVRFCLNALQFASAKTSTLTLSMIDNMMGRKDVSKGAYDVWETVFYESKEQQKNDSDSFSRVFEATDRFGSQDLILSGLHENLLPLAFNDPTLSKIHNALEWMGFADLCETRVRAHQQFALTPYTSVAAVSVYRACCTSSRRRIEYPKASYDCRKKIESSQSIIEALVEPGVNLRLGSRVLTLDVIPWIVSMLNPAINSAPNHNSKEPMDRLVALMSSLHVSYKQVQMPGGVVEYSLEPSLDMLVKYYGLEPRMRLPLGIRQTMAREVELENLRRADKGNKIPVEAPAEVSTYDMSNPFGLKKRKREDQTTSNAKRWPIRFKFNEGYTCGIKRPVLVQDLL</sequence>
<dbReference type="GO" id="GO:0003677">
    <property type="term" value="F:DNA binding"/>
    <property type="evidence" value="ECO:0007669"/>
    <property type="project" value="UniProtKB-KW"/>
</dbReference>
<evidence type="ECO:0000313" key="12">
    <source>
        <dbReference type="Proteomes" id="UP000481153"/>
    </source>
</evidence>
<dbReference type="AlphaFoldDB" id="A0A6G0XG15"/>
<dbReference type="GO" id="GO:0005524">
    <property type="term" value="F:ATP binding"/>
    <property type="evidence" value="ECO:0007669"/>
    <property type="project" value="UniProtKB-KW"/>
</dbReference>
<keyword evidence="6" id="KW-0539">Nucleus</keyword>
<dbReference type="Proteomes" id="UP000481153">
    <property type="component" value="Unassembled WGS sequence"/>
</dbReference>
<dbReference type="CDD" id="cd18140">
    <property type="entry name" value="HLD_clamp_RFC"/>
    <property type="match status" value="1"/>
</dbReference>
<evidence type="ECO:0000256" key="4">
    <source>
        <dbReference type="ARBA" id="ARBA00022840"/>
    </source>
</evidence>
<dbReference type="InterPro" id="IPR047854">
    <property type="entry name" value="RFC_lid"/>
</dbReference>